<dbReference type="Gene3D" id="2.120.10.30">
    <property type="entry name" value="TolB, C-terminal domain"/>
    <property type="match status" value="1"/>
</dbReference>
<feature type="chain" id="PRO_5045411384" description="WD40 repeat protein" evidence="2">
    <location>
        <begin position="39"/>
        <end position="437"/>
    </location>
</feature>
<keyword evidence="4" id="KW-1185">Reference proteome</keyword>
<feature type="signal peptide" evidence="2">
    <location>
        <begin position="1"/>
        <end position="38"/>
    </location>
</feature>
<accession>A0ABU4HYI0</accession>
<sequence>MTPSTAPIRSLPHRSRARTLALAACGAAALAPAVGALAAPAAQADSLVFVKESNVWLANPDGSGQYQVTTDGTADNPYQSPSQADDGTIVAVRAKPNLGPLIRMRQNGSVINEIPAKVMQYGPFDPAISPDGRRVAYVEVYTNTHETSSATWITNVDGPTAPSVYGSPGPGTGAPSWIDSDRIFVGTYTRALTMVPGQEEVDWWYDWDHEPLLGSSEDLDDGEVAANGTVAFVRGDRDGNTIQLYRSNGLGSAPTPTCTLSNPSPGPLGARFVDPTFSPSGDAIAWQEGDGIWTTTLPATGCAGAPRLTIPGASAPDWGPAAINPGPRETKPPTGGGQTPVVPTPTVPKPAPKPVPDTPVRPVIRRAAGGCSALRTAAKRDACTLNAALKRCASGPKKRRAACVASARRAAALKACARKSGKTARARCVARVKKTGR</sequence>
<feature type="compositionally biased region" description="Pro residues" evidence="1">
    <location>
        <begin position="342"/>
        <end position="359"/>
    </location>
</feature>
<dbReference type="InterPro" id="IPR006311">
    <property type="entry name" value="TAT_signal"/>
</dbReference>
<evidence type="ECO:0008006" key="5">
    <source>
        <dbReference type="Google" id="ProtNLM"/>
    </source>
</evidence>
<comment type="caution">
    <text evidence="3">The sequence shown here is derived from an EMBL/GenBank/DDBJ whole genome shotgun (WGS) entry which is preliminary data.</text>
</comment>
<dbReference type="EMBL" id="JAWSTH010000137">
    <property type="protein sequence ID" value="MDW5598377.1"/>
    <property type="molecule type" value="Genomic_DNA"/>
</dbReference>
<proteinExistence type="predicted"/>
<evidence type="ECO:0000256" key="1">
    <source>
        <dbReference type="SAM" id="MobiDB-lite"/>
    </source>
</evidence>
<dbReference type="Proteomes" id="UP001284601">
    <property type="component" value="Unassembled WGS sequence"/>
</dbReference>
<protein>
    <recommendedName>
        <fullName evidence="5">WD40 repeat protein</fullName>
    </recommendedName>
</protein>
<keyword evidence="2" id="KW-0732">Signal</keyword>
<name>A0ABU4HYI0_9ACTN</name>
<reference evidence="4" key="1">
    <citation type="submission" date="2023-07" db="EMBL/GenBank/DDBJ databases">
        <title>Conexibacter stalactiti sp. nov., isolated from stalactites in a lava cave and emended description of the genus Conexibacter.</title>
        <authorList>
            <person name="Lee S.D."/>
        </authorList>
    </citation>
    <scope>NUCLEOTIDE SEQUENCE [LARGE SCALE GENOMIC DNA]</scope>
    <source>
        <strain evidence="4">KCTC 39840</strain>
    </source>
</reference>
<evidence type="ECO:0000313" key="3">
    <source>
        <dbReference type="EMBL" id="MDW5598377.1"/>
    </source>
</evidence>
<dbReference type="PROSITE" id="PS51318">
    <property type="entry name" value="TAT"/>
    <property type="match status" value="1"/>
</dbReference>
<feature type="region of interest" description="Disordered" evidence="1">
    <location>
        <begin position="316"/>
        <end position="361"/>
    </location>
</feature>
<evidence type="ECO:0000313" key="4">
    <source>
        <dbReference type="Proteomes" id="UP001284601"/>
    </source>
</evidence>
<gene>
    <name evidence="3" type="ORF">R7226_28720</name>
</gene>
<evidence type="ECO:0000256" key="2">
    <source>
        <dbReference type="SAM" id="SignalP"/>
    </source>
</evidence>
<dbReference type="RefSeq" id="WP_318600904.1">
    <property type="nucleotide sequence ID" value="NZ_JAWSTH010000137.1"/>
</dbReference>
<dbReference type="InterPro" id="IPR011042">
    <property type="entry name" value="6-blade_b-propeller_TolB-like"/>
</dbReference>
<organism evidence="3 4">
    <name type="scientific">Conexibacter stalactiti</name>
    <dbReference type="NCBI Taxonomy" id="1940611"/>
    <lineage>
        <taxon>Bacteria</taxon>
        <taxon>Bacillati</taxon>
        <taxon>Actinomycetota</taxon>
        <taxon>Thermoleophilia</taxon>
        <taxon>Solirubrobacterales</taxon>
        <taxon>Conexibacteraceae</taxon>
        <taxon>Conexibacter</taxon>
    </lineage>
</organism>
<dbReference type="SUPFAM" id="SSF69304">
    <property type="entry name" value="Tricorn protease N-terminal domain"/>
    <property type="match status" value="1"/>
</dbReference>